<feature type="compositionally biased region" description="Polar residues" evidence="11">
    <location>
        <begin position="851"/>
        <end position="864"/>
    </location>
</feature>
<dbReference type="InterPro" id="IPR055410">
    <property type="entry name" value="Beta-prop_CAF1B_HIR1"/>
</dbReference>
<dbReference type="Gene3D" id="3.30.70.330">
    <property type="match status" value="1"/>
</dbReference>
<keyword evidence="5" id="KW-0227">DNA damage</keyword>
<keyword evidence="4" id="KW-0677">Repeat</keyword>
<evidence type="ECO:0000256" key="2">
    <source>
        <dbReference type="ARBA" id="ARBA00007306"/>
    </source>
</evidence>
<dbReference type="PANTHER" id="PTHR15271:SF4">
    <property type="entry name" value="CHROMATIN ASSEMBLY FACTOR 1 SUBUNIT B"/>
    <property type="match status" value="1"/>
</dbReference>
<dbReference type="InterPro" id="IPR036322">
    <property type="entry name" value="WD40_repeat_dom_sf"/>
</dbReference>
<evidence type="ECO:0000256" key="5">
    <source>
        <dbReference type="ARBA" id="ARBA00022763"/>
    </source>
</evidence>
<dbReference type="InterPro" id="IPR015943">
    <property type="entry name" value="WD40/YVTN_repeat-like_dom_sf"/>
</dbReference>
<dbReference type="Gene3D" id="2.130.10.10">
    <property type="entry name" value="YVTN repeat-like/Quinoprotein amine dehydrogenase"/>
    <property type="match status" value="2"/>
</dbReference>
<keyword evidence="8" id="KW-0539">Nucleus</keyword>
<protein>
    <submittedName>
        <fullName evidence="13">Cac2p</fullName>
    </submittedName>
</protein>
<keyword evidence="14" id="KW-1185">Reference proteome</keyword>
<dbReference type="SUPFAM" id="SSF50978">
    <property type="entry name" value="WD40 repeat-like"/>
    <property type="match status" value="1"/>
</dbReference>
<evidence type="ECO:0000313" key="14">
    <source>
        <dbReference type="Proteomes" id="UP000189580"/>
    </source>
</evidence>
<feature type="region of interest" description="Disordered" evidence="11">
    <location>
        <begin position="797"/>
        <end position="1042"/>
    </location>
</feature>
<organism evidence="13 14">
    <name type="scientific">Sugiyamaella lignohabitans</name>
    <dbReference type="NCBI Taxonomy" id="796027"/>
    <lineage>
        <taxon>Eukaryota</taxon>
        <taxon>Fungi</taxon>
        <taxon>Dikarya</taxon>
        <taxon>Ascomycota</taxon>
        <taxon>Saccharomycotina</taxon>
        <taxon>Dipodascomycetes</taxon>
        <taxon>Dipodascales</taxon>
        <taxon>Trichomonascaceae</taxon>
        <taxon>Sugiyamaella</taxon>
    </lineage>
</organism>
<gene>
    <name evidence="13" type="primary">CAC2</name>
    <name evidence="13" type="ORF">AWJ20_5261</name>
</gene>
<dbReference type="RefSeq" id="XP_018736773.1">
    <property type="nucleotide sequence ID" value="XM_018882392.1"/>
</dbReference>
<evidence type="ECO:0000256" key="1">
    <source>
        <dbReference type="ARBA" id="ARBA00004123"/>
    </source>
</evidence>
<dbReference type="PROSITE" id="PS50294">
    <property type="entry name" value="WD_REPEATS_REGION"/>
    <property type="match status" value="1"/>
</dbReference>
<feature type="compositionally biased region" description="Polar residues" evidence="11">
    <location>
        <begin position="809"/>
        <end position="819"/>
    </location>
</feature>
<dbReference type="InterPro" id="IPR000504">
    <property type="entry name" value="RRM_dom"/>
</dbReference>
<dbReference type="GeneID" id="30037484"/>
<dbReference type="GO" id="GO:0006334">
    <property type="term" value="P:nucleosome assembly"/>
    <property type="evidence" value="ECO:0007669"/>
    <property type="project" value="TreeGrafter"/>
</dbReference>
<dbReference type="GO" id="GO:0006335">
    <property type="term" value="P:DNA replication-dependent chromatin assembly"/>
    <property type="evidence" value="ECO:0007669"/>
    <property type="project" value="InterPro"/>
</dbReference>
<dbReference type="GO" id="GO:0003723">
    <property type="term" value="F:RNA binding"/>
    <property type="evidence" value="ECO:0007669"/>
    <property type="project" value="UniProtKB-UniRule"/>
</dbReference>
<dbReference type="PROSITE" id="PS50102">
    <property type="entry name" value="RRM"/>
    <property type="match status" value="1"/>
</dbReference>
<evidence type="ECO:0000259" key="12">
    <source>
        <dbReference type="PROSITE" id="PS50102"/>
    </source>
</evidence>
<dbReference type="Proteomes" id="UP000189580">
    <property type="component" value="Chromosome d"/>
</dbReference>
<name>A0A167ENW9_9ASCO</name>
<comment type="subcellular location">
    <subcellularLocation>
        <location evidence="1">Nucleus</location>
    </subcellularLocation>
</comment>
<keyword evidence="9" id="KW-0694">RNA-binding</keyword>
<dbReference type="PROSITE" id="PS50082">
    <property type="entry name" value="WD_REPEATS_2"/>
    <property type="match status" value="2"/>
</dbReference>
<dbReference type="InterPro" id="IPR045145">
    <property type="entry name" value="PTHR15271"/>
</dbReference>
<accession>A0A167ENW9</accession>
<dbReference type="SMART" id="SM00360">
    <property type="entry name" value="RRM"/>
    <property type="match status" value="1"/>
</dbReference>
<dbReference type="Pfam" id="PF24105">
    <property type="entry name" value="Beta-prop_CAF1B_HIR1"/>
    <property type="match status" value="2"/>
</dbReference>
<feature type="region of interest" description="Disordered" evidence="11">
    <location>
        <begin position="383"/>
        <end position="418"/>
    </location>
</feature>
<feature type="compositionally biased region" description="Polar residues" evidence="11">
    <location>
        <begin position="686"/>
        <end position="698"/>
    </location>
</feature>
<dbReference type="GO" id="GO:0033186">
    <property type="term" value="C:CAF-1 complex"/>
    <property type="evidence" value="ECO:0007669"/>
    <property type="project" value="TreeGrafter"/>
</dbReference>
<dbReference type="GO" id="GO:0006281">
    <property type="term" value="P:DNA repair"/>
    <property type="evidence" value="ECO:0007669"/>
    <property type="project" value="UniProtKB-KW"/>
</dbReference>
<dbReference type="Pfam" id="PF00076">
    <property type="entry name" value="RRM_1"/>
    <property type="match status" value="1"/>
</dbReference>
<dbReference type="OrthoDB" id="71227at2759"/>
<evidence type="ECO:0000256" key="9">
    <source>
        <dbReference type="PROSITE-ProRule" id="PRU00176"/>
    </source>
</evidence>
<dbReference type="EMBL" id="CP014502">
    <property type="protein sequence ID" value="ANB14296.1"/>
    <property type="molecule type" value="Genomic_DNA"/>
</dbReference>
<evidence type="ECO:0000256" key="10">
    <source>
        <dbReference type="PROSITE-ProRule" id="PRU00221"/>
    </source>
</evidence>
<dbReference type="GO" id="GO:0005634">
    <property type="term" value="C:nucleus"/>
    <property type="evidence" value="ECO:0007669"/>
    <property type="project" value="UniProtKB-SubCell"/>
</dbReference>
<dbReference type="AlphaFoldDB" id="A0A167ENW9"/>
<feature type="compositionally biased region" description="Low complexity" evidence="11">
    <location>
        <begin position="254"/>
        <end position="286"/>
    </location>
</feature>
<evidence type="ECO:0000256" key="11">
    <source>
        <dbReference type="SAM" id="MobiDB-lite"/>
    </source>
</evidence>
<proteinExistence type="inferred from homology"/>
<dbReference type="InterPro" id="IPR035979">
    <property type="entry name" value="RBD_domain_sf"/>
</dbReference>
<feature type="compositionally biased region" description="Low complexity" evidence="11">
    <location>
        <begin position="699"/>
        <end position="718"/>
    </location>
</feature>
<comment type="similarity">
    <text evidence="2">Belongs to the WD repeat HIR1 family.</text>
</comment>
<keyword evidence="6" id="KW-0156">Chromatin regulator</keyword>
<feature type="region of interest" description="Disordered" evidence="11">
    <location>
        <begin position="242"/>
        <end position="365"/>
    </location>
</feature>
<keyword evidence="7" id="KW-0234">DNA repair</keyword>
<evidence type="ECO:0000256" key="3">
    <source>
        <dbReference type="ARBA" id="ARBA00022574"/>
    </source>
</evidence>
<feature type="compositionally biased region" description="Polar residues" evidence="11">
    <location>
        <begin position="653"/>
        <end position="679"/>
    </location>
</feature>
<dbReference type="KEGG" id="slb:AWJ20_5261"/>
<dbReference type="SMART" id="SM00320">
    <property type="entry name" value="WD40"/>
    <property type="match status" value="5"/>
</dbReference>
<feature type="region of interest" description="Disordered" evidence="11">
    <location>
        <begin position="653"/>
        <end position="718"/>
    </location>
</feature>
<dbReference type="CDD" id="cd00590">
    <property type="entry name" value="RRM_SF"/>
    <property type="match status" value="1"/>
</dbReference>
<evidence type="ECO:0000256" key="4">
    <source>
        <dbReference type="ARBA" id="ARBA00022737"/>
    </source>
</evidence>
<reference evidence="13 14" key="1">
    <citation type="submission" date="2016-02" db="EMBL/GenBank/DDBJ databases">
        <title>Complete genome sequence and transcriptome regulation of the pentose utilising yeast Sugiyamaella lignohabitans.</title>
        <authorList>
            <person name="Bellasio M."/>
            <person name="Peymann A."/>
            <person name="Valli M."/>
            <person name="Sipitzky M."/>
            <person name="Graf A."/>
            <person name="Sauer M."/>
            <person name="Marx H."/>
            <person name="Mattanovich D."/>
        </authorList>
    </citation>
    <scope>NUCLEOTIDE SEQUENCE [LARGE SCALE GENOMIC DNA]</scope>
    <source>
        <strain evidence="13 14">CBS 10342</strain>
    </source>
</reference>
<sequence length="1168" mass="125110">MKAKVLTVHWHQENQPIYSAHFQPIGPSINPPGHEYSARLATAGGDNNIRIWRLEYSQGVVKGVQYLATLAKHSQAVNVVRFDPKGTTLASASDDGTVLLWALQDSKTTAYANSKYDGTDESDLEVWKLRHACRGGGQSSSEVYDVAWSPDSQYIIAGQVNNVARIYNASNGQCIRELVEHSHYVQGVAWDPLNEYLATQSSDRSVHIYTLKTKDGKYTLNNPSYKISTPFKISRADLPTVRKNEVEGGSAEKANGTSSASTSIAGTATGTGSSVVATTPSSSNATHPPQSALTPNSSGSTIYPSASTPSAATNFSTSPPDTPRSTGSMNPPPQSASRTHSRKSSFSSLNRPESPSPAFPLPAVRQTGSPIIQPASLAGSFSGSTPFSLSTNSSTSPSIPMAQLATAGASPSGSSVGALSPAPTIPLIRSSMLYHNETFTSFFRRLTFSPDGSLLFTPSGLYKYSSRTASDGSITANCAEETTNTVYIYTRAGFNKPPVAHLPGLHKPSLAVKCSPILYKLRESPAQFAKTQKVTLKSDETEGATDTATAASAAEQNINDQSSHIDSPVFNLKYRVVYAVATQDAVIVYDTQQKHPLCIASNLHYATFTDLAWTPDGNTLLMTSTDGFCSTLSFEDGELGEVYVPPNQLLSESSTFASPKTPISTTTSDSLTPSATSHPTIPPSSPGKSTVHIHQSKITAGPTSSSNSTTSATYSAASPLPADPALIPVLSHVPSISVGSASRISKKPRPLPLKILEAPAAVAKIPEDLRKNPLFNAIHRPTVRKFQSRQKLQLQIAKEKQAARGHSVHPSTTTATKRSSFPKGPSALSAPGKKSFPATAPSRFSKEPVRNISSSDLGSTTNSLSSHKQKQKLGGKGSSQDLLSRVNSNGGNGESISKGPKTPPPFSSRVPAKNKPPRKSASAAANIDRGSYKSQSRSSHDNMDEDDEYDIVNDSYNGRGSNKSRKQYDEERSNEYSDKHRDSRKFQRQQPRQQSDDEDLIYKRNGSRGSSDTHGLPRSEGSGGNIQPPPPPQQEVFQSSLQSPQVLSIRYASKPPIVQVRNLAPGTTAEDLTTVLERVGPVQECRVRDTTNSVMAEVLFASGPDAESSQQQLDGCYADGRLISARIVREYSIPEYISAIKPIIAPPYVGSWEGPPLYSDNARQRAPL</sequence>
<dbReference type="InterPro" id="IPR012677">
    <property type="entry name" value="Nucleotide-bd_a/b_plait_sf"/>
</dbReference>
<feature type="domain" description="RRM" evidence="12">
    <location>
        <begin position="1056"/>
        <end position="1130"/>
    </location>
</feature>
<evidence type="ECO:0000313" key="13">
    <source>
        <dbReference type="EMBL" id="ANB14296.1"/>
    </source>
</evidence>
<feature type="repeat" description="WD" evidence="10">
    <location>
        <begin position="70"/>
        <end position="111"/>
    </location>
</feature>
<evidence type="ECO:0000256" key="6">
    <source>
        <dbReference type="ARBA" id="ARBA00022853"/>
    </source>
</evidence>
<feature type="compositionally biased region" description="Basic and acidic residues" evidence="11">
    <location>
        <begin position="966"/>
        <end position="985"/>
    </location>
</feature>
<dbReference type="InterPro" id="IPR001680">
    <property type="entry name" value="WD40_rpt"/>
</dbReference>
<keyword evidence="3 10" id="KW-0853">WD repeat</keyword>
<evidence type="ECO:0000256" key="8">
    <source>
        <dbReference type="ARBA" id="ARBA00023242"/>
    </source>
</evidence>
<feature type="compositionally biased region" description="Polar residues" evidence="11">
    <location>
        <begin position="287"/>
        <end position="329"/>
    </location>
</feature>
<feature type="repeat" description="WD" evidence="10">
    <location>
        <begin position="178"/>
        <end position="219"/>
    </location>
</feature>
<dbReference type="SUPFAM" id="SSF54928">
    <property type="entry name" value="RNA-binding domain, RBD"/>
    <property type="match status" value="1"/>
</dbReference>
<dbReference type="PANTHER" id="PTHR15271">
    <property type="entry name" value="CHROMATIN ASSEMBLY FACTOR 1 SUBUNIT B"/>
    <property type="match status" value="1"/>
</dbReference>
<evidence type="ECO:0000256" key="7">
    <source>
        <dbReference type="ARBA" id="ARBA00023204"/>
    </source>
</evidence>